<gene>
    <name evidence="4" type="ORF">MCOR_45640</name>
</gene>
<feature type="compositionally biased region" description="Basic residues" evidence="2">
    <location>
        <begin position="1"/>
        <end position="10"/>
    </location>
</feature>
<organism evidence="4 5">
    <name type="scientific">Mytilus coruscus</name>
    <name type="common">Sea mussel</name>
    <dbReference type="NCBI Taxonomy" id="42192"/>
    <lineage>
        <taxon>Eukaryota</taxon>
        <taxon>Metazoa</taxon>
        <taxon>Spiralia</taxon>
        <taxon>Lophotrochozoa</taxon>
        <taxon>Mollusca</taxon>
        <taxon>Bivalvia</taxon>
        <taxon>Autobranchia</taxon>
        <taxon>Pteriomorphia</taxon>
        <taxon>Mytilida</taxon>
        <taxon>Mytiloidea</taxon>
        <taxon>Mytilidae</taxon>
        <taxon>Mytilinae</taxon>
        <taxon>Mytilus</taxon>
    </lineage>
</organism>
<dbReference type="GO" id="GO:0003677">
    <property type="term" value="F:DNA binding"/>
    <property type="evidence" value="ECO:0007669"/>
    <property type="project" value="UniProtKB-KW"/>
</dbReference>
<feature type="region of interest" description="Disordered" evidence="2">
    <location>
        <begin position="1"/>
        <end position="22"/>
    </location>
</feature>
<accession>A0A6J8DX14</accession>
<feature type="domain" description="HTH CENPB-type" evidence="3">
    <location>
        <begin position="52"/>
        <end position="129"/>
    </location>
</feature>
<dbReference type="OrthoDB" id="6118526at2759"/>
<evidence type="ECO:0000256" key="1">
    <source>
        <dbReference type="ARBA" id="ARBA00023125"/>
    </source>
</evidence>
<evidence type="ECO:0000313" key="5">
    <source>
        <dbReference type="Proteomes" id="UP000507470"/>
    </source>
</evidence>
<dbReference type="AlphaFoldDB" id="A0A6J8DX14"/>
<dbReference type="PROSITE" id="PS51253">
    <property type="entry name" value="HTH_CENPB"/>
    <property type="match status" value="1"/>
</dbReference>
<evidence type="ECO:0000256" key="2">
    <source>
        <dbReference type="SAM" id="MobiDB-lite"/>
    </source>
</evidence>
<evidence type="ECO:0000313" key="4">
    <source>
        <dbReference type="EMBL" id="CAC5412650.1"/>
    </source>
</evidence>
<protein>
    <recommendedName>
        <fullName evidence="3">HTH CENPB-type domain-containing protein</fullName>
    </recommendedName>
</protein>
<reference evidence="4 5" key="1">
    <citation type="submission" date="2020-06" db="EMBL/GenBank/DDBJ databases">
        <authorList>
            <person name="Li R."/>
            <person name="Bekaert M."/>
        </authorList>
    </citation>
    <scope>NUCLEOTIDE SEQUENCE [LARGE SCALE GENOMIC DNA]</scope>
    <source>
        <strain evidence="5">wild</strain>
    </source>
</reference>
<proteinExistence type="predicted"/>
<evidence type="ECO:0000259" key="3">
    <source>
        <dbReference type="PROSITE" id="PS51253"/>
    </source>
</evidence>
<sequence length="179" mass="20581">MDSKPRKVVKRGSEKSGSPCKEWGMSKLNASKIYNIPKTTRLRRLKTMDLDSPATKPTVLTIKDEEALVGHILRMEERGFGLTITDVRKLAYEKTSRLGEKHRFNNDKKSAGYDWWKGFRDRHPCLSVRIPEGLSAARSSMLNRNVISAYFKKLGSFMDKLNITDKPSKFLMRMRSRLA</sequence>
<keyword evidence="1" id="KW-0238">DNA-binding</keyword>
<keyword evidence="5" id="KW-1185">Reference proteome</keyword>
<dbReference type="EMBL" id="CACVKT020008080">
    <property type="protein sequence ID" value="CAC5412650.1"/>
    <property type="molecule type" value="Genomic_DNA"/>
</dbReference>
<dbReference type="Proteomes" id="UP000507470">
    <property type="component" value="Unassembled WGS sequence"/>
</dbReference>
<name>A0A6J8DX14_MYTCO</name>
<dbReference type="InterPro" id="IPR006600">
    <property type="entry name" value="HTH_CenpB_DNA-bd_dom"/>
</dbReference>